<feature type="non-terminal residue" evidence="1">
    <location>
        <position position="201"/>
    </location>
</feature>
<reference evidence="1" key="1">
    <citation type="journal article" date="2015" name="Nature">
        <title>Complex archaea that bridge the gap between prokaryotes and eukaryotes.</title>
        <authorList>
            <person name="Spang A."/>
            <person name="Saw J.H."/>
            <person name="Jorgensen S.L."/>
            <person name="Zaremba-Niedzwiedzka K."/>
            <person name="Martijn J."/>
            <person name="Lind A.E."/>
            <person name="van Eijk R."/>
            <person name="Schleper C."/>
            <person name="Guy L."/>
            <person name="Ettema T.J."/>
        </authorList>
    </citation>
    <scope>NUCLEOTIDE SEQUENCE</scope>
</reference>
<dbReference type="EMBL" id="LAZR01038029">
    <property type="protein sequence ID" value="KKL20620.1"/>
    <property type="molecule type" value="Genomic_DNA"/>
</dbReference>
<name>A0A0F9BFT9_9ZZZZ</name>
<comment type="caution">
    <text evidence="1">The sequence shown here is derived from an EMBL/GenBank/DDBJ whole genome shotgun (WGS) entry which is preliminary data.</text>
</comment>
<evidence type="ECO:0000313" key="1">
    <source>
        <dbReference type="EMBL" id="KKL20620.1"/>
    </source>
</evidence>
<accession>A0A0F9BFT9</accession>
<sequence length="201" mass="22722">MAAKRKRLNGSIVNTPPVVATRNHLTSITISKYPNIARRRREVEKFELPLIRRLAMLGMPDKDIAQVLGISPRKFSKNKKKYPSLKATLKSGRVIPSSKVVESLYKKANGFSVPEEKLFYSAKNNTVRRAKTRRYYPPDTIAQIFWLKNNYPDFWRDKKEVENTGGMGVIQSVKFILVQPGASGGKSEKVIDADFKILPGA</sequence>
<organism evidence="1">
    <name type="scientific">marine sediment metagenome</name>
    <dbReference type="NCBI Taxonomy" id="412755"/>
    <lineage>
        <taxon>unclassified sequences</taxon>
        <taxon>metagenomes</taxon>
        <taxon>ecological metagenomes</taxon>
    </lineage>
</organism>
<dbReference type="AlphaFoldDB" id="A0A0F9BFT9"/>
<proteinExistence type="predicted"/>
<protein>
    <submittedName>
        <fullName evidence="1">Uncharacterized protein</fullName>
    </submittedName>
</protein>
<gene>
    <name evidence="1" type="ORF">LCGC14_2453640</name>
</gene>